<proteinExistence type="predicted"/>
<evidence type="ECO:0000313" key="1">
    <source>
        <dbReference type="EMBL" id="GBL92821.1"/>
    </source>
</evidence>
<keyword evidence="2" id="KW-1185">Reference proteome</keyword>
<comment type="caution">
    <text evidence="1">The sequence shown here is derived from an EMBL/GenBank/DDBJ whole genome shotgun (WGS) entry which is preliminary data.</text>
</comment>
<protein>
    <submittedName>
        <fullName evidence="1">Uncharacterized protein</fullName>
    </submittedName>
</protein>
<accession>A0A4Y2BKN7</accession>
<dbReference type="Proteomes" id="UP000499080">
    <property type="component" value="Unassembled WGS sequence"/>
</dbReference>
<dbReference type="EMBL" id="BGPR01000089">
    <property type="protein sequence ID" value="GBL92821.1"/>
    <property type="molecule type" value="Genomic_DNA"/>
</dbReference>
<name>A0A4Y2BKN7_ARAVE</name>
<reference evidence="1 2" key="1">
    <citation type="journal article" date="2019" name="Sci. Rep.">
        <title>Orb-weaving spider Araneus ventricosus genome elucidates the spidroin gene catalogue.</title>
        <authorList>
            <person name="Kono N."/>
            <person name="Nakamura H."/>
            <person name="Ohtoshi R."/>
            <person name="Moran D.A.P."/>
            <person name="Shinohara A."/>
            <person name="Yoshida Y."/>
            <person name="Fujiwara M."/>
            <person name="Mori M."/>
            <person name="Tomita M."/>
            <person name="Arakawa K."/>
        </authorList>
    </citation>
    <scope>NUCLEOTIDE SEQUENCE [LARGE SCALE GENOMIC DNA]</scope>
</reference>
<dbReference type="AlphaFoldDB" id="A0A4Y2BKN7"/>
<organism evidence="1 2">
    <name type="scientific">Araneus ventricosus</name>
    <name type="common">Orbweaver spider</name>
    <name type="synonym">Epeira ventricosa</name>
    <dbReference type="NCBI Taxonomy" id="182803"/>
    <lineage>
        <taxon>Eukaryota</taxon>
        <taxon>Metazoa</taxon>
        <taxon>Ecdysozoa</taxon>
        <taxon>Arthropoda</taxon>
        <taxon>Chelicerata</taxon>
        <taxon>Arachnida</taxon>
        <taxon>Araneae</taxon>
        <taxon>Araneomorphae</taxon>
        <taxon>Entelegynae</taxon>
        <taxon>Araneoidea</taxon>
        <taxon>Araneidae</taxon>
        <taxon>Araneus</taxon>
    </lineage>
</organism>
<sequence length="143" mass="16750">MFLDNCGRLPSGAYICWKHCEQRQIETLSEKMNKMSFIPPPFSSLPPHSEESKSYLHKNPFVYFCEYRVFVEEDEFWAWARSINICTSNQPCEEYEPDKKLKCLGRKEALKNPEGYVLLLSFDVFGKNFKGEKHSAIAIKNLR</sequence>
<gene>
    <name evidence="1" type="ORF">AVEN_4530_1</name>
</gene>
<evidence type="ECO:0000313" key="2">
    <source>
        <dbReference type="Proteomes" id="UP000499080"/>
    </source>
</evidence>